<dbReference type="EMBL" id="MLKD01000012">
    <property type="protein sequence ID" value="OQE21309.1"/>
    <property type="molecule type" value="Genomic_DNA"/>
</dbReference>
<dbReference type="STRING" id="303698.A0A1V6T5W1"/>
<protein>
    <recommendedName>
        <fullName evidence="3">MutL C-terminal dimerisation domain-containing protein</fullName>
    </recommendedName>
</protein>
<dbReference type="GO" id="GO:0032300">
    <property type="term" value="C:mismatch repair complex"/>
    <property type="evidence" value="ECO:0007669"/>
    <property type="project" value="InterPro"/>
</dbReference>
<dbReference type="Pfam" id="PF13589">
    <property type="entry name" value="HATPase_c_3"/>
    <property type="match status" value="1"/>
</dbReference>
<dbReference type="InterPro" id="IPR042120">
    <property type="entry name" value="MutL_C_dimsub"/>
</dbReference>
<dbReference type="Proteomes" id="UP000191285">
    <property type="component" value="Unassembled WGS sequence"/>
</dbReference>
<accession>A0A1V6T5W1</accession>
<evidence type="ECO:0000256" key="2">
    <source>
        <dbReference type="SAM" id="MobiDB-lite"/>
    </source>
</evidence>
<evidence type="ECO:0000259" key="3">
    <source>
        <dbReference type="SMART" id="SM00853"/>
    </source>
</evidence>
<dbReference type="GO" id="GO:0016887">
    <property type="term" value="F:ATP hydrolysis activity"/>
    <property type="evidence" value="ECO:0007669"/>
    <property type="project" value="InterPro"/>
</dbReference>
<dbReference type="OrthoDB" id="429932at2759"/>
<feature type="region of interest" description="Disordered" evidence="2">
    <location>
        <begin position="461"/>
        <end position="523"/>
    </location>
</feature>
<dbReference type="InterPro" id="IPR014790">
    <property type="entry name" value="MutL_C"/>
</dbReference>
<reference evidence="5" key="1">
    <citation type="journal article" date="2017" name="Nat. Microbiol.">
        <title>Global analysis of biosynthetic gene clusters reveals vast potential of secondary metabolite production in Penicillium species.</title>
        <authorList>
            <person name="Nielsen J.C."/>
            <person name="Grijseels S."/>
            <person name="Prigent S."/>
            <person name="Ji B."/>
            <person name="Dainat J."/>
            <person name="Nielsen K.F."/>
            <person name="Frisvad J.C."/>
            <person name="Workman M."/>
            <person name="Nielsen J."/>
        </authorList>
    </citation>
    <scope>NUCLEOTIDE SEQUENCE [LARGE SCALE GENOMIC DNA]</scope>
    <source>
        <strain evidence="5">IBT 24891</strain>
    </source>
</reference>
<dbReference type="GO" id="GO:0006298">
    <property type="term" value="P:mismatch repair"/>
    <property type="evidence" value="ECO:0007669"/>
    <property type="project" value="InterPro"/>
</dbReference>
<evidence type="ECO:0000313" key="5">
    <source>
        <dbReference type="Proteomes" id="UP000191285"/>
    </source>
</evidence>
<name>A0A1V6T5W1_9EURO</name>
<dbReference type="GO" id="GO:0140664">
    <property type="term" value="F:ATP-dependent DNA damage sensor activity"/>
    <property type="evidence" value="ECO:0007669"/>
    <property type="project" value="InterPro"/>
</dbReference>
<dbReference type="GO" id="GO:0005524">
    <property type="term" value="F:ATP binding"/>
    <property type="evidence" value="ECO:0007669"/>
    <property type="project" value="InterPro"/>
</dbReference>
<dbReference type="PANTHER" id="PTHR10073">
    <property type="entry name" value="DNA MISMATCH REPAIR PROTEIN MLH, PMS, MUTL"/>
    <property type="match status" value="1"/>
</dbReference>
<dbReference type="InterPro" id="IPR037198">
    <property type="entry name" value="MutL_C_sf"/>
</dbReference>
<proteinExistence type="inferred from homology"/>
<feature type="region of interest" description="Disordered" evidence="2">
    <location>
        <begin position="397"/>
        <end position="443"/>
    </location>
</feature>
<comment type="similarity">
    <text evidence="1">Belongs to the DNA mismatch repair MutL/HexB family.</text>
</comment>
<feature type="compositionally biased region" description="Polar residues" evidence="2">
    <location>
        <begin position="510"/>
        <end position="522"/>
    </location>
</feature>
<evidence type="ECO:0000313" key="4">
    <source>
        <dbReference type="EMBL" id="OQE21309.1"/>
    </source>
</evidence>
<feature type="compositionally biased region" description="Polar residues" evidence="2">
    <location>
        <begin position="566"/>
        <end position="576"/>
    </location>
</feature>
<gene>
    <name evidence="4" type="ORF">PENSTE_c012G10377</name>
</gene>
<organism evidence="4 5">
    <name type="scientific">Penicillium steckii</name>
    <dbReference type="NCBI Taxonomy" id="303698"/>
    <lineage>
        <taxon>Eukaryota</taxon>
        <taxon>Fungi</taxon>
        <taxon>Dikarya</taxon>
        <taxon>Ascomycota</taxon>
        <taxon>Pezizomycotina</taxon>
        <taxon>Eurotiomycetes</taxon>
        <taxon>Eurotiomycetidae</taxon>
        <taxon>Eurotiales</taxon>
        <taxon>Aspergillaceae</taxon>
        <taxon>Penicillium</taxon>
    </lineage>
</organism>
<dbReference type="Gene3D" id="3.30.1540.20">
    <property type="entry name" value="MutL, C-terminal domain, dimerisation subdomain"/>
    <property type="match status" value="1"/>
</dbReference>
<sequence length="958" mass="105881">MPSSPKDIYPLPPDVIAKIKSSTSIVHLNGVVVELVKNALDANASTVLISVDFKRGSCIVEDDGDGIPQAEFGEDGGLGKAHHTSRFHNPSAFGRRGLFLSSLASLALLTITSRHYQNETTASIILHHSRPVARLIPAPAHQNLRVGDHGTCVTVNNLFGNMPVRAKSRAQAFQKPDELEREWELLRYSLASLLLANIQLRKVTITDVERGKRVSIRSKTCLSRTNEIDLARIGSVLTQSGLITSPVMDSWHALSATVPDLTVRAAISTMPVPSKKLQFISLGNEPVLSRNSSNILFGEVNRVISLSDFGNASTPSNAAALPRISLGRSETSISGKSSVKSVNKWPMFYIRIDTSSAHSLSDDSHDITPDSEKSLQRILDILRAMILEFLKQQNLRPRVSKRPVHSSDRRIQSRTNYQEDADRSASKEGPRTTAEESFGARVKLPTFQRSQAINSGQHFNSWSRVKSAKDPTVSIPPTDDVGGSVVLEHNASDQQIQSLPERQRAETNKQLHSTRSNPQASHSAYFASSKAVHRDIDVQGETNEGPNALPDHHLSWTDPRTGRSHLINTRTGQTLDPKSASLGPRLRSGSLFVSPPEPPGQDCAPAENLWVNNLLEAWDNPVFSRTEVPISNFDIDMRYAPYDISNSNICFHDIGSLGGAQVARFRGKLQRQTLAEATIISQVDQKFILVKMNTIDLDYGHHGGDDVLVLVDQHAADERCRVEQLFEGMFTSLDESPNGISVRTTTIAPIGHNVSITEQALFQKYLEFFESWGIHYRIDTSASGCTVSICALPTLIAERCRLEPNLIIDLLRQEIWTREEDGRGPLDSRVSLSGQASFSDEIGTTFREDSDPSYSWVRKMSGCPQGIIDLLNSRACRGAIMFNDSLTMEECQVLVKRLARCAFPFQCAHGRPSMVPILDLRAQADKDTSIPDSDLLPHDCYESTSLDFFEAFKLRYKS</sequence>
<comment type="caution">
    <text evidence="4">The sequence shown here is derived from an EMBL/GenBank/DDBJ whole genome shotgun (WGS) entry which is preliminary data.</text>
</comment>
<dbReference type="SMART" id="SM00853">
    <property type="entry name" value="MutL_C"/>
    <property type="match status" value="1"/>
</dbReference>
<dbReference type="SUPFAM" id="SSF55874">
    <property type="entry name" value="ATPase domain of HSP90 chaperone/DNA topoisomerase II/histidine kinase"/>
    <property type="match status" value="1"/>
</dbReference>
<feature type="domain" description="MutL C-terminal dimerisation" evidence="3">
    <location>
        <begin position="679"/>
        <end position="886"/>
    </location>
</feature>
<feature type="region of interest" description="Disordered" evidence="2">
    <location>
        <begin position="540"/>
        <end position="581"/>
    </location>
</feature>
<dbReference type="PANTHER" id="PTHR10073:SF47">
    <property type="entry name" value="DNA MISMATCH REPAIR PROTEIN MLH3"/>
    <property type="match status" value="1"/>
</dbReference>
<evidence type="ECO:0000256" key="1">
    <source>
        <dbReference type="ARBA" id="ARBA00006082"/>
    </source>
</evidence>
<keyword evidence="5" id="KW-1185">Reference proteome</keyword>
<dbReference type="InterPro" id="IPR038973">
    <property type="entry name" value="MutL/Mlh/Pms-like"/>
</dbReference>
<dbReference type="Gene3D" id="3.30.565.10">
    <property type="entry name" value="Histidine kinase-like ATPase, C-terminal domain"/>
    <property type="match status" value="1"/>
</dbReference>
<dbReference type="AlphaFoldDB" id="A0A1V6T5W1"/>
<dbReference type="InterPro" id="IPR036890">
    <property type="entry name" value="HATPase_C_sf"/>
</dbReference>
<dbReference type="SUPFAM" id="SSF118116">
    <property type="entry name" value="DNA mismatch repair protein MutL"/>
    <property type="match status" value="1"/>
</dbReference>
<feature type="compositionally biased region" description="Basic and acidic residues" evidence="2">
    <location>
        <begin position="420"/>
        <end position="434"/>
    </location>
</feature>